<evidence type="ECO:0000313" key="3">
    <source>
        <dbReference type="Proteomes" id="UP000310636"/>
    </source>
</evidence>
<reference evidence="2 3" key="1">
    <citation type="submission" date="2019-04" db="EMBL/GenBank/DDBJ databases">
        <title>Cohnella sp. nov. isolated from preserved vegetables.</title>
        <authorList>
            <person name="Lin S.-Y."/>
            <person name="Hung M.-H."/>
            <person name="Young C.-C."/>
        </authorList>
    </citation>
    <scope>NUCLEOTIDE SEQUENCE [LARGE SCALE GENOMIC DNA]</scope>
    <source>
        <strain evidence="2 3">CC-MHH1044</strain>
    </source>
</reference>
<dbReference type="InterPro" id="IPR008538">
    <property type="entry name" value="Uma2"/>
</dbReference>
<dbReference type="CDD" id="cd06260">
    <property type="entry name" value="DUF820-like"/>
    <property type="match status" value="1"/>
</dbReference>
<keyword evidence="2" id="KW-0378">Hydrolase</keyword>
<keyword evidence="2" id="KW-0540">Nuclease</keyword>
<dbReference type="InterPro" id="IPR012296">
    <property type="entry name" value="Nuclease_put_TT1808"/>
</dbReference>
<accession>A0A4S4BKI7</accession>
<evidence type="ECO:0000259" key="1">
    <source>
        <dbReference type="Pfam" id="PF05685"/>
    </source>
</evidence>
<sequence length="187" mass="20792">MEWPVTYDMYAQLPDDGKRYEVLDGVLELMSPGPAAPHQLVGGALYMLMQSCCSSDYEVFMAPLDVILSPTNVVQPDLILVHRSRLDIVKLRGIEGAPDLVVEVLSPGSRKRDRVRKAAIYARHGVPEYWIVDAQAGTLEQYTLENGQYVPGNLFEGEDKVVSDKLPCASFAVGELFRNPLIRKLLS</sequence>
<proteinExistence type="predicted"/>
<keyword evidence="3" id="KW-1185">Reference proteome</keyword>
<dbReference type="PANTHER" id="PTHR34107:SF4">
    <property type="entry name" value="SLL1222 PROTEIN"/>
    <property type="match status" value="1"/>
</dbReference>
<dbReference type="OrthoDB" id="9808428at2"/>
<comment type="caution">
    <text evidence="2">The sequence shown here is derived from an EMBL/GenBank/DDBJ whole genome shotgun (WGS) entry which is preliminary data.</text>
</comment>
<dbReference type="Pfam" id="PF05685">
    <property type="entry name" value="Uma2"/>
    <property type="match status" value="1"/>
</dbReference>
<dbReference type="GO" id="GO:0004519">
    <property type="term" value="F:endonuclease activity"/>
    <property type="evidence" value="ECO:0007669"/>
    <property type="project" value="UniProtKB-KW"/>
</dbReference>
<dbReference type="EMBL" id="SSOB01000077">
    <property type="protein sequence ID" value="THF72625.1"/>
    <property type="molecule type" value="Genomic_DNA"/>
</dbReference>
<dbReference type="InterPro" id="IPR011335">
    <property type="entry name" value="Restrct_endonuc-II-like"/>
</dbReference>
<name>A0A4S4BKI7_9BACL</name>
<evidence type="ECO:0000313" key="2">
    <source>
        <dbReference type="EMBL" id="THF72625.1"/>
    </source>
</evidence>
<feature type="domain" description="Putative restriction endonuclease" evidence="1">
    <location>
        <begin position="8"/>
        <end position="167"/>
    </location>
</feature>
<dbReference type="Proteomes" id="UP000310636">
    <property type="component" value="Unassembled WGS sequence"/>
</dbReference>
<keyword evidence="2" id="KW-0255">Endonuclease</keyword>
<dbReference type="Gene3D" id="3.90.1570.10">
    <property type="entry name" value="tt1808, chain A"/>
    <property type="match status" value="1"/>
</dbReference>
<organism evidence="2 3">
    <name type="scientific">Cohnella fermenti</name>
    <dbReference type="NCBI Taxonomy" id="2565925"/>
    <lineage>
        <taxon>Bacteria</taxon>
        <taxon>Bacillati</taxon>
        <taxon>Bacillota</taxon>
        <taxon>Bacilli</taxon>
        <taxon>Bacillales</taxon>
        <taxon>Paenibacillaceae</taxon>
        <taxon>Cohnella</taxon>
    </lineage>
</organism>
<dbReference type="PANTHER" id="PTHR34107">
    <property type="entry name" value="SLL0198 PROTEIN-RELATED"/>
    <property type="match status" value="1"/>
</dbReference>
<dbReference type="SUPFAM" id="SSF52980">
    <property type="entry name" value="Restriction endonuclease-like"/>
    <property type="match status" value="1"/>
</dbReference>
<protein>
    <submittedName>
        <fullName evidence="2">Uma2 family endonuclease</fullName>
    </submittedName>
</protein>
<gene>
    <name evidence="2" type="ORF">E6C55_32600</name>
</gene>
<dbReference type="AlphaFoldDB" id="A0A4S4BKI7"/>